<evidence type="ECO:0000313" key="1">
    <source>
        <dbReference type="EMBL" id="OGY73669.1"/>
    </source>
</evidence>
<accession>A0A1G2AAJ2</accession>
<protein>
    <submittedName>
        <fullName evidence="1">Uncharacterized protein</fullName>
    </submittedName>
</protein>
<sequence length="70" mass="8538">MSPRSAISRMQILHILKKRIYPRFLPQRQQRRIILVENFGFRLTFSISDFLAILKKLSSFERKFHKTQKF</sequence>
<evidence type="ECO:0000313" key="2">
    <source>
        <dbReference type="Proteomes" id="UP000178315"/>
    </source>
</evidence>
<dbReference type="EMBL" id="MHJU01000009">
    <property type="protein sequence ID" value="OGY73669.1"/>
    <property type="molecule type" value="Genomic_DNA"/>
</dbReference>
<proteinExistence type="predicted"/>
<name>A0A1G2AAJ2_9BACT</name>
<organism evidence="1 2">
    <name type="scientific">Candidatus Jacksonbacteria bacterium RIFCSPLOWO2_02_FULL_44_20</name>
    <dbReference type="NCBI Taxonomy" id="1798460"/>
    <lineage>
        <taxon>Bacteria</taxon>
        <taxon>Candidatus Jacksoniibacteriota</taxon>
    </lineage>
</organism>
<comment type="caution">
    <text evidence="1">The sequence shown here is derived from an EMBL/GenBank/DDBJ whole genome shotgun (WGS) entry which is preliminary data.</text>
</comment>
<reference evidence="1 2" key="1">
    <citation type="journal article" date="2016" name="Nat. Commun.">
        <title>Thousands of microbial genomes shed light on interconnected biogeochemical processes in an aquifer system.</title>
        <authorList>
            <person name="Anantharaman K."/>
            <person name="Brown C.T."/>
            <person name="Hug L.A."/>
            <person name="Sharon I."/>
            <person name="Castelle C.J."/>
            <person name="Probst A.J."/>
            <person name="Thomas B.C."/>
            <person name="Singh A."/>
            <person name="Wilkins M.J."/>
            <person name="Karaoz U."/>
            <person name="Brodie E.L."/>
            <person name="Williams K.H."/>
            <person name="Hubbard S.S."/>
            <person name="Banfield J.F."/>
        </authorList>
    </citation>
    <scope>NUCLEOTIDE SEQUENCE [LARGE SCALE GENOMIC DNA]</scope>
</reference>
<dbReference type="Proteomes" id="UP000178315">
    <property type="component" value="Unassembled WGS sequence"/>
</dbReference>
<dbReference type="AlphaFoldDB" id="A0A1G2AAJ2"/>
<gene>
    <name evidence="1" type="ORF">A3H61_00585</name>
</gene>